<feature type="compositionally biased region" description="Basic and acidic residues" evidence="2">
    <location>
        <begin position="619"/>
        <end position="638"/>
    </location>
</feature>
<feature type="compositionally biased region" description="Basic residues" evidence="2">
    <location>
        <begin position="818"/>
        <end position="829"/>
    </location>
</feature>
<feature type="compositionally biased region" description="Basic and acidic residues" evidence="2">
    <location>
        <begin position="731"/>
        <end position="745"/>
    </location>
</feature>
<gene>
    <name evidence="4" type="ORF">SI8410_17020811</name>
</gene>
<accession>A0A7I8LJA9</accession>
<feature type="compositionally biased region" description="Low complexity" evidence="2">
    <location>
        <begin position="443"/>
        <end position="453"/>
    </location>
</feature>
<evidence type="ECO:0000313" key="5">
    <source>
        <dbReference type="Proteomes" id="UP000663760"/>
    </source>
</evidence>
<feature type="compositionally biased region" description="Polar residues" evidence="2">
    <location>
        <begin position="371"/>
        <end position="382"/>
    </location>
</feature>
<feature type="region of interest" description="Disordered" evidence="2">
    <location>
        <begin position="207"/>
        <end position="257"/>
    </location>
</feature>
<feature type="compositionally biased region" description="Basic and acidic residues" evidence="2">
    <location>
        <begin position="235"/>
        <end position="257"/>
    </location>
</feature>
<dbReference type="EMBL" id="LR746280">
    <property type="protein sequence ID" value="CAA7410133.1"/>
    <property type="molecule type" value="Genomic_DNA"/>
</dbReference>
<sequence>MYPLYRYMDLHGDKTSQSQHAYPGWEPLFNYFGYPPADYNAKPSHPLPQLPQHYFLGPPYPPYANFYPPYFAPPTPCYYYPDQTRGHYYGCPNHSCQDKEDSALKTDEKTRPDPKDLDSPGVLRWPAYPYPPGWHPLGHMKDGDHKTSNRVSDNGSPAMMQWPAFTYPPTWFSPGHTKDDDDKSVGTLDDAMTRWIPFDMNSLKSLADSTGKISQSQQNGTNRSQFPLPIVWMPNHDRPKEVDKKASDAGEDRPRILKELPSKFKVIPINYLEHDSHNEKPGVEATGQGEKGSRPKNIPVRQIEESRPKPVDDQKKQPGCGTEKSSVSGKQEEEKHEKKDSSIGKEASLGKSSKLPPVCLRVDPLPRKKSGNSLPRSHSPPENSKEASKGAAVDKEVRIIEPVDKTNTERESEKNGTGSKIRLVEIEGGSAGKVEQPGKIENESASESSEISSRTLADVAAAVEKTADGAKPIEDNKRVSSNPVNLESTVEESTDSMKACGEIESEENKGGRRCKLSDDDAALLIQSVYRGFQVRRWEPLKKLRHIGRIRDQMSTIRTQIQSLEESSGRDERQKLFIGETIMNLLLQLDTIQGLHPRVREIRKSIANSLVSLQEELDKLSVESQKNPKNDLEEAKDQSNESTEPVGSIRLGEHRDSPVELESSSGDHEKSLEFALPSTDAEPTVLREEAEVLREEDSPPPTADPGSILDPPPPSEAAEGITQEKQVLGELPRQENLEPEVSKAEDPAGLGPEENSEDAGGEKEDENTVTGRVQGERDRAGEAEELREVLEKLLQAGKEQLAMMSSLNGRVKDLERKVAGRRKLRQRQPRPKNSLRNF</sequence>
<dbReference type="Gene3D" id="1.20.58.120">
    <property type="entry name" value="BAG domain"/>
    <property type="match status" value="1"/>
</dbReference>
<dbReference type="GO" id="GO:0006457">
    <property type="term" value="P:protein folding"/>
    <property type="evidence" value="ECO:0007669"/>
    <property type="project" value="TreeGrafter"/>
</dbReference>
<feature type="compositionally biased region" description="Basic and acidic residues" evidence="2">
    <location>
        <begin position="773"/>
        <end position="782"/>
    </location>
</feature>
<dbReference type="InterPro" id="IPR040400">
    <property type="entry name" value="BAG5/6/7/8"/>
</dbReference>
<feature type="domain" description="BAG" evidence="3">
    <location>
        <begin position="542"/>
        <end position="620"/>
    </location>
</feature>
<dbReference type="PANTHER" id="PTHR33322">
    <property type="entry name" value="BAG DOMAIN CONTAINING PROTEIN, EXPRESSED"/>
    <property type="match status" value="1"/>
</dbReference>
<name>A0A7I8LJA9_SPIIN</name>
<dbReference type="CDD" id="cd23767">
    <property type="entry name" value="IQCD"/>
    <property type="match status" value="1"/>
</dbReference>
<feature type="compositionally biased region" description="Basic and acidic residues" evidence="2">
    <location>
        <begin position="302"/>
        <end position="316"/>
    </location>
</feature>
<keyword evidence="5" id="KW-1185">Reference proteome</keyword>
<protein>
    <recommendedName>
        <fullName evidence="3">BAG domain-containing protein</fullName>
    </recommendedName>
</protein>
<evidence type="ECO:0000313" key="4">
    <source>
        <dbReference type="EMBL" id="CAA7410133.1"/>
    </source>
</evidence>
<dbReference type="GO" id="GO:0009506">
    <property type="term" value="C:plasmodesma"/>
    <property type="evidence" value="ECO:0007669"/>
    <property type="project" value="TreeGrafter"/>
</dbReference>
<evidence type="ECO:0000259" key="3">
    <source>
        <dbReference type="PROSITE" id="PS51035"/>
    </source>
</evidence>
<dbReference type="Pfam" id="PF02179">
    <property type="entry name" value="BAG"/>
    <property type="match status" value="1"/>
</dbReference>
<dbReference type="Proteomes" id="UP000663760">
    <property type="component" value="Chromosome 17"/>
</dbReference>
<dbReference type="PROSITE" id="PS51035">
    <property type="entry name" value="BAG"/>
    <property type="match status" value="1"/>
</dbReference>
<dbReference type="PANTHER" id="PTHR33322:SF16">
    <property type="entry name" value="BAG FAMILY MOLECULAR CHAPERONE REGULATOR 6"/>
    <property type="match status" value="1"/>
</dbReference>
<evidence type="ECO:0000256" key="2">
    <source>
        <dbReference type="SAM" id="MobiDB-lite"/>
    </source>
</evidence>
<feature type="compositionally biased region" description="Acidic residues" evidence="2">
    <location>
        <begin position="753"/>
        <end position="766"/>
    </location>
</feature>
<feature type="region of interest" description="Disordered" evidence="2">
    <location>
        <begin position="272"/>
        <end position="453"/>
    </location>
</feature>
<evidence type="ECO:0000256" key="1">
    <source>
        <dbReference type="ARBA" id="ARBA00023186"/>
    </source>
</evidence>
<feature type="compositionally biased region" description="Basic and acidic residues" evidence="2">
    <location>
        <begin position="102"/>
        <end position="118"/>
    </location>
</feature>
<proteinExistence type="predicted"/>
<organism evidence="4 5">
    <name type="scientific">Spirodela intermedia</name>
    <name type="common">Intermediate duckweed</name>
    <dbReference type="NCBI Taxonomy" id="51605"/>
    <lineage>
        <taxon>Eukaryota</taxon>
        <taxon>Viridiplantae</taxon>
        <taxon>Streptophyta</taxon>
        <taxon>Embryophyta</taxon>
        <taxon>Tracheophyta</taxon>
        <taxon>Spermatophyta</taxon>
        <taxon>Magnoliopsida</taxon>
        <taxon>Liliopsida</taxon>
        <taxon>Araceae</taxon>
        <taxon>Lemnoideae</taxon>
        <taxon>Spirodela</taxon>
    </lineage>
</organism>
<feature type="compositionally biased region" description="Basic and acidic residues" evidence="2">
    <location>
        <begin position="330"/>
        <end position="343"/>
    </location>
</feature>
<feature type="region of interest" description="Disordered" evidence="2">
    <location>
        <begin position="102"/>
        <end position="122"/>
    </location>
</feature>
<dbReference type="SMART" id="SM00264">
    <property type="entry name" value="BAG"/>
    <property type="match status" value="1"/>
</dbReference>
<dbReference type="OrthoDB" id="787121at2759"/>
<feature type="region of interest" description="Disordered" evidence="2">
    <location>
        <begin position="805"/>
        <end position="837"/>
    </location>
</feature>
<dbReference type="InterPro" id="IPR036533">
    <property type="entry name" value="BAG_dom_sf"/>
</dbReference>
<dbReference type="SUPFAM" id="SSF63491">
    <property type="entry name" value="BAG domain"/>
    <property type="match status" value="1"/>
</dbReference>
<feature type="compositionally biased region" description="Basic and acidic residues" evidence="2">
    <location>
        <begin position="684"/>
        <end position="696"/>
    </location>
</feature>
<dbReference type="InterPro" id="IPR003103">
    <property type="entry name" value="BAG_domain"/>
</dbReference>
<reference evidence="4" key="1">
    <citation type="submission" date="2020-02" db="EMBL/GenBank/DDBJ databases">
        <authorList>
            <person name="Scholz U."/>
            <person name="Mascher M."/>
            <person name="Fiebig A."/>
        </authorList>
    </citation>
    <scope>NUCLEOTIDE SEQUENCE</scope>
</reference>
<feature type="compositionally biased region" description="Basic and acidic residues" evidence="2">
    <location>
        <begin position="272"/>
        <end position="282"/>
    </location>
</feature>
<dbReference type="AlphaFoldDB" id="A0A7I8LJA9"/>
<dbReference type="GO" id="GO:0051087">
    <property type="term" value="F:protein-folding chaperone binding"/>
    <property type="evidence" value="ECO:0007669"/>
    <property type="project" value="InterPro"/>
</dbReference>
<dbReference type="FunFam" id="1.20.58.120:FF:000010">
    <property type="entry name" value="BAG family molecular chaperone regulator 6"/>
    <property type="match status" value="1"/>
</dbReference>
<feature type="compositionally biased region" description="Basic and acidic residues" evidence="2">
    <location>
        <begin position="383"/>
        <end position="414"/>
    </location>
</feature>
<keyword evidence="1" id="KW-0143">Chaperone</keyword>
<feature type="region of interest" description="Disordered" evidence="2">
    <location>
        <begin position="619"/>
        <end position="782"/>
    </location>
</feature>
<feature type="compositionally biased region" description="Polar residues" evidence="2">
    <location>
        <begin position="207"/>
        <end position="225"/>
    </location>
</feature>